<dbReference type="Proteomes" id="UP000516260">
    <property type="component" value="Chromosome 15"/>
</dbReference>
<sequence>MPLVAGIHWKSPHKHSPQKKWEGMFNMDSPWLHVYTAHKLSLLQQRTFRLTSELTASKWLSVRHLLLEAFLVDGDREKEARLKIYTPAVTYIRAAGWGVAEKRNVKASASLVTLWTPPLRGNISLENSKLSHTLHVASAYGKHNLSLSAALNHVDKGLSKRQVMLKITHERPKSPTAELELEGAIEVLRRDDRMYQKSATLQLRQPFQTFPHTLLLRETFTLDLLKGLYILESKARFQGNREISHVLTLGYRPPSPFVCSALIHPFGSDTVPSDSEICVTFTSNQLQLPSFAAVEADVCWSPKNNSDFNYQAKGKLRVQRQECRISVQLNGSPGKVGLYSSLKHPFKSKIPKLLEVKANADVSAAAGQASSSVQVRADGMDRVKLDASTFHFLQRGNSSAGLTVNISQSLLPSASDLHLNMAANTSSENVSLHGFYQHGEETLLAQVQGSLKSSHSFQLAVRGDLRHSLAAFPHLPPALGLDAALKQSDMFTDGQIRVRVMEALYRLELRRHDYPSVSSDARRKSNGSADWLCLWFGSEHLCVNVSRKVGNWGTGEVHTRLFHSSRLLNATGVPADNSMKLRWARGVSQVSALAELLAGGERLRAEFNGGKAAQAIARWEYWFKLRHQAESPAEKRDIKLHTSQNTLPAGN</sequence>
<dbReference type="PANTHER" id="PTHR37860:SF2">
    <property type="entry name" value="VITELLOGENIN DOMAIN-CONTAINING PROTEIN"/>
    <property type="match status" value="1"/>
</dbReference>
<proteinExistence type="predicted"/>
<accession>A0A4Z2C0I5</accession>
<evidence type="ECO:0000313" key="2">
    <source>
        <dbReference type="Proteomes" id="UP000516260"/>
    </source>
</evidence>
<comment type="caution">
    <text evidence="1">The sequence shown here is derived from an EMBL/GenBank/DDBJ whole genome shotgun (WGS) entry which is preliminary data.</text>
</comment>
<dbReference type="InterPro" id="IPR048484">
    <property type="entry name" value="LOC400499-like"/>
</dbReference>
<protein>
    <recommendedName>
        <fullName evidence="3">Vitellinogen open beta-sheet domain-containing protein</fullName>
    </recommendedName>
</protein>
<organism evidence="1 2">
    <name type="scientific">Takifugu bimaculatus</name>
    <dbReference type="NCBI Taxonomy" id="433685"/>
    <lineage>
        <taxon>Eukaryota</taxon>
        <taxon>Metazoa</taxon>
        <taxon>Chordata</taxon>
        <taxon>Craniata</taxon>
        <taxon>Vertebrata</taxon>
        <taxon>Euteleostomi</taxon>
        <taxon>Actinopterygii</taxon>
        <taxon>Neopterygii</taxon>
        <taxon>Teleostei</taxon>
        <taxon>Neoteleostei</taxon>
        <taxon>Acanthomorphata</taxon>
        <taxon>Eupercaria</taxon>
        <taxon>Tetraodontiformes</taxon>
        <taxon>Tetradontoidea</taxon>
        <taxon>Tetraodontidae</taxon>
        <taxon>Takifugu</taxon>
    </lineage>
</organism>
<evidence type="ECO:0008006" key="3">
    <source>
        <dbReference type="Google" id="ProtNLM"/>
    </source>
</evidence>
<dbReference type="EMBL" id="SWLE01000007">
    <property type="protein sequence ID" value="TNM97951.1"/>
    <property type="molecule type" value="Genomic_DNA"/>
</dbReference>
<keyword evidence="2" id="KW-1185">Reference proteome</keyword>
<gene>
    <name evidence="1" type="ORF">fugu_014197</name>
</gene>
<dbReference type="Pfam" id="PF21013">
    <property type="entry name" value="LOC400499"/>
    <property type="match status" value="1"/>
</dbReference>
<reference evidence="1 2" key="1">
    <citation type="submission" date="2019-04" db="EMBL/GenBank/DDBJ databases">
        <title>The sequence and de novo assembly of Takifugu bimaculatus genome using PacBio and Hi-C technologies.</title>
        <authorList>
            <person name="Xu P."/>
            <person name="Liu B."/>
            <person name="Zhou Z."/>
        </authorList>
    </citation>
    <scope>NUCLEOTIDE SEQUENCE [LARGE SCALE GENOMIC DNA]</scope>
    <source>
        <strain evidence="1">TB-2018</strain>
        <tissue evidence="1">Muscle</tissue>
    </source>
</reference>
<evidence type="ECO:0000313" key="1">
    <source>
        <dbReference type="EMBL" id="TNM97951.1"/>
    </source>
</evidence>
<dbReference type="PANTHER" id="PTHR37860">
    <property type="entry name" value="AGAP008810-PA"/>
    <property type="match status" value="1"/>
</dbReference>
<dbReference type="AlphaFoldDB" id="A0A4Z2C0I5"/>
<name>A0A4Z2C0I5_9TELE</name>